<dbReference type="AlphaFoldDB" id="A0A699YGW8"/>
<dbReference type="Proteomes" id="UP000485058">
    <property type="component" value="Unassembled WGS sequence"/>
</dbReference>
<organism evidence="1 2">
    <name type="scientific">Haematococcus lacustris</name>
    <name type="common">Green alga</name>
    <name type="synonym">Haematococcus pluvialis</name>
    <dbReference type="NCBI Taxonomy" id="44745"/>
    <lineage>
        <taxon>Eukaryota</taxon>
        <taxon>Viridiplantae</taxon>
        <taxon>Chlorophyta</taxon>
        <taxon>core chlorophytes</taxon>
        <taxon>Chlorophyceae</taxon>
        <taxon>CS clade</taxon>
        <taxon>Chlamydomonadales</taxon>
        <taxon>Haematococcaceae</taxon>
        <taxon>Haematococcus</taxon>
    </lineage>
</organism>
<accession>A0A699YGW8</accession>
<sequence length="124" mass="13370">MWLSPTTGASAAEPAVVSGRLVLLEGRRVGLQARLAAYDQKLRTEGKLPLLPHQQHVFLHFVIVPLADMDKDGFVVSAPSTAALLGHDRDMLAKELLMQSADVMATVRDKLQARCAHAAAHLPA</sequence>
<dbReference type="EMBL" id="BLLF01000232">
    <property type="protein sequence ID" value="GFH09407.1"/>
    <property type="molecule type" value="Genomic_DNA"/>
</dbReference>
<proteinExistence type="predicted"/>
<comment type="caution">
    <text evidence="1">The sequence shown here is derived from an EMBL/GenBank/DDBJ whole genome shotgun (WGS) entry which is preliminary data.</text>
</comment>
<reference evidence="1 2" key="1">
    <citation type="submission" date="2020-02" db="EMBL/GenBank/DDBJ databases">
        <title>Draft genome sequence of Haematococcus lacustris strain NIES-144.</title>
        <authorList>
            <person name="Morimoto D."/>
            <person name="Nakagawa S."/>
            <person name="Yoshida T."/>
            <person name="Sawayama S."/>
        </authorList>
    </citation>
    <scope>NUCLEOTIDE SEQUENCE [LARGE SCALE GENOMIC DNA]</scope>
    <source>
        <strain evidence="1 2">NIES-144</strain>
    </source>
</reference>
<name>A0A699YGW8_HAELA</name>
<gene>
    <name evidence="1" type="ORF">HaLaN_04536</name>
</gene>
<keyword evidence="2" id="KW-1185">Reference proteome</keyword>
<evidence type="ECO:0000313" key="1">
    <source>
        <dbReference type="EMBL" id="GFH09407.1"/>
    </source>
</evidence>
<protein>
    <submittedName>
        <fullName evidence="1">Uncharacterized protein</fullName>
    </submittedName>
</protein>
<evidence type="ECO:0000313" key="2">
    <source>
        <dbReference type="Proteomes" id="UP000485058"/>
    </source>
</evidence>